<organism evidence="1 2">
    <name type="scientific">Thalassolituus hydrocarboniclasticus</name>
    <dbReference type="NCBI Taxonomy" id="2742796"/>
    <lineage>
        <taxon>Bacteria</taxon>
        <taxon>Pseudomonadati</taxon>
        <taxon>Pseudomonadota</taxon>
        <taxon>Gammaproteobacteria</taxon>
        <taxon>Oceanospirillales</taxon>
        <taxon>Oceanospirillaceae</taxon>
        <taxon>Thalassolituus</taxon>
    </lineage>
</organism>
<reference evidence="2" key="1">
    <citation type="submission" date="2020-06" db="EMBL/GenBank/DDBJ databases">
        <title>Thalassolituus marinus alknpb1M-1, a hydrocarbon-degrading bacterium isolated from the deep-sea overlying water using an in-situ strategy from the South China Sea basin.</title>
        <authorList>
            <person name="Dong C."/>
            <person name="Chen Y."/>
            <person name="Shao Z."/>
        </authorList>
    </citation>
    <scope>NUCLEOTIDE SEQUENCE [LARGE SCALE GENOMIC DNA]</scope>
    <source>
        <strain evidence="2">alknpb1M-1</strain>
    </source>
</reference>
<sequence length="85" mass="9813">MHYQRFHQQWASERANHIADWLIFVTEVQHGTGLAGYLGVSPSLDNHSAVRIWVQKKMRAWPAEFQTLGDLRKGFVAQLPSEYFG</sequence>
<accession>A0ABY6AH42</accession>
<dbReference type="EMBL" id="CP054475">
    <property type="protein sequence ID" value="UXD88960.1"/>
    <property type="molecule type" value="Genomic_DNA"/>
</dbReference>
<name>A0ABY6AH42_9GAMM</name>
<dbReference type="Proteomes" id="UP001065322">
    <property type="component" value="Chromosome"/>
</dbReference>
<protein>
    <submittedName>
        <fullName evidence="1">Uncharacterized protein</fullName>
    </submittedName>
</protein>
<keyword evidence="2" id="KW-1185">Reference proteome</keyword>
<evidence type="ECO:0000313" key="1">
    <source>
        <dbReference type="EMBL" id="UXD88960.1"/>
    </source>
</evidence>
<proteinExistence type="predicted"/>
<evidence type="ECO:0000313" key="2">
    <source>
        <dbReference type="Proteomes" id="UP001065322"/>
    </source>
</evidence>
<gene>
    <name evidence="1" type="ORF">HUF19_16595</name>
</gene>
<dbReference type="RefSeq" id="WP_260997641.1">
    <property type="nucleotide sequence ID" value="NZ_CP054475.1"/>
</dbReference>